<organism evidence="3 4">
    <name type="scientific">Toxocara canis</name>
    <name type="common">Canine roundworm</name>
    <dbReference type="NCBI Taxonomy" id="6265"/>
    <lineage>
        <taxon>Eukaryota</taxon>
        <taxon>Metazoa</taxon>
        <taxon>Ecdysozoa</taxon>
        <taxon>Nematoda</taxon>
        <taxon>Chromadorea</taxon>
        <taxon>Rhabditida</taxon>
        <taxon>Spirurina</taxon>
        <taxon>Ascaridomorpha</taxon>
        <taxon>Ascaridoidea</taxon>
        <taxon>Toxocaridae</taxon>
        <taxon>Toxocara</taxon>
    </lineage>
</organism>
<evidence type="ECO:0000313" key="4">
    <source>
        <dbReference type="WBParaSite" id="TCNE_0001818901-mRNA-1"/>
    </source>
</evidence>
<accession>A0A183VBR5</accession>
<gene>
    <name evidence="2" type="ORF">TCNE_LOCUS18185</name>
</gene>
<evidence type="ECO:0000313" key="2">
    <source>
        <dbReference type="EMBL" id="VDM49506.1"/>
    </source>
</evidence>
<dbReference type="EMBL" id="UYWY01025221">
    <property type="protein sequence ID" value="VDM49506.1"/>
    <property type="molecule type" value="Genomic_DNA"/>
</dbReference>
<reference evidence="2 3" key="2">
    <citation type="submission" date="2018-11" db="EMBL/GenBank/DDBJ databases">
        <authorList>
            <consortium name="Pathogen Informatics"/>
        </authorList>
    </citation>
    <scope>NUCLEOTIDE SEQUENCE [LARGE SCALE GENOMIC DNA]</scope>
</reference>
<evidence type="ECO:0000256" key="1">
    <source>
        <dbReference type="SAM" id="Coils"/>
    </source>
</evidence>
<protein>
    <submittedName>
        <fullName evidence="4">DUF4515 domain-containing protein</fullName>
    </submittedName>
</protein>
<dbReference type="AlphaFoldDB" id="A0A183VBR5"/>
<feature type="coiled-coil region" evidence="1">
    <location>
        <begin position="84"/>
        <end position="132"/>
    </location>
</feature>
<keyword evidence="3" id="KW-1185">Reference proteome</keyword>
<dbReference type="Proteomes" id="UP000050794">
    <property type="component" value="Unassembled WGS sequence"/>
</dbReference>
<evidence type="ECO:0000313" key="3">
    <source>
        <dbReference type="Proteomes" id="UP000050794"/>
    </source>
</evidence>
<sequence length="438" mass="51247">MLENGNTAIFVMLQLIEDFLGVVMINADLDADLFQGEQKIPADPAPIIYQMRKPQMKKKVRAKKPSVAVARHVEKTTDRRKSTNVEIEKKIESLLKANQQLKESKDTLCAEIDELKKQRNFVELERDRVQQLWAFSKNELSRQKDHTVDIEKRVHKMSTEHGRQVALLHKRIRTLALNARMYCLASTQTDPILGTDGKRSVGVQTVEELTRERILDVLRGGDRQLAEYIAEIVKEKLHAQSEYKHALVNLEQRLKYENDVQVRKLREEKLKQFEEMSRVHREQLGELHAKYLAEKEQNEEQVNQLQMENRILSEKIDALERETKQLKGDLLKCESEKRVLRDENQAISGELQKRRLESAKHQKDATIIRELKKKLLKSEDIKEIVLGEFRKLERERNELANGIADGVRKVELMNRDKTQRFFEQLMKAEKEVDDFEAV</sequence>
<dbReference type="WBParaSite" id="TCNE_0001818901-mRNA-1">
    <property type="protein sequence ID" value="TCNE_0001818901-mRNA-1"/>
    <property type="gene ID" value="TCNE_0001818901"/>
</dbReference>
<reference evidence="4" key="1">
    <citation type="submission" date="2016-06" db="UniProtKB">
        <authorList>
            <consortium name="WormBaseParasite"/>
        </authorList>
    </citation>
    <scope>IDENTIFICATION</scope>
</reference>
<feature type="coiled-coil region" evidence="1">
    <location>
        <begin position="288"/>
        <end position="336"/>
    </location>
</feature>
<keyword evidence="1" id="KW-0175">Coiled coil</keyword>
<name>A0A183VBR5_TOXCA</name>
<proteinExistence type="predicted"/>